<dbReference type="InterPro" id="IPR027417">
    <property type="entry name" value="P-loop_NTPase"/>
</dbReference>
<name>A0ABW4KYA6_9BURK</name>
<comment type="catalytic activity">
    <reaction evidence="13">
        <text>a lipid A disaccharide + ATP = a lipid IVA + ADP + H(+)</text>
        <dbReference type="Rhea" id="RHEA:67840"/>
        <dbReference type="ChEBI" id="CHEBI:15378"/>
        <dbReference type="ChEBI" id="CHEBI:30616"/>
        <dbReference type="ChEBI" id="CHEBI:176343"/>
        <dbReference type="ChEBI" id="CHEBI:176425"/>
        <dbReference type="ChEBI" id="CHEBI:456216"/>
        <dbReference type="EC" id="2.7.1.130"/>
    </reaction>
</comment>
<evidence type="ECO:0000256" key="6">
    <source>
        <dbReference type="ARBA" id="ARBA00022556"/>
    </source>
</evidence>
<evidence type="ECO:0000256" key="3">
    <source>
        <dbReference type="ARBA" id="ARBA00012071"/>
    </source>
</evidence>
<comment type="function">
    <text evidence="1 13">Transfers the gamma-phosphate of ATP to the 4'-position of a tetraacyldisaccharide 1-phosphate intermediate (termed DS-1-P) to form tetraacyldisaccharide 1,4'-bis-phosphate (lipid IVA).</text>
</comment>
<feature type="binding site" evidence="13">
    <location>
        <begin position="61"/>
        <end position="68"/>
    </location>
    <ligand>
        <name>ATP</name>
        <dbReference type="ChEBI" id="CHEBI:30616"/>
    </ligand>
</feature>
<proteinExistence type="inferred from homology"/>
<evidence type="ECO:0000256" key="12">
    <source>
        <dbReference type="ARBA" id="ARBA00029757"/>
    </source>
</evidence>
<comment type="similarity">
    <text evidence="13">Belongs to the LpxK family.</text>
</comment>
<keyword evidence="7 13" id="KW-0808">Transferase</keyword>
<evidence type="ECO:0000313" key="15">
    <source>
        <dbReference type="Proteomes" id="UP001597304"/>
    </source>
</evidence>
<evidence type="ECO:0000256" key="2">
    <source>
        <dbReference type="ARBA" id="ARBA00004870"/>
    </source>
</evidence>
<evidence type="ECO:0000256" key="10">
    <source>
        <dbReference type="ARBA" id="ARBA00022840"/>
    </source>
</evidence>
<dbReference type="EC" id="2.7.1.130" evidence="3 13"/>
<dbReference type="HAMAP" id="MF_00409">
    <property type="entry name" value="LpxK"/>
    <property type="match status" value="1"/>
</dbReference>
<evidence type="ECO:0000256" key="9">
    <source>
        <dbReference type="ARBA" id="ARBA00022777"/>
    </source>
</evidence>
<keyword evidence="6 13" id="KW-0441">Lipid A biosynthesis</keyword>
<comment type="caution">
    <text evidence="14">The sequence shown here is derived from an EMBL/GenBank/DDBJ whole genome shotgun (WGS) entry which is preliminary data.</text>
</comment>
<gene>
    <name evidence="13 14" type="primary">lpxK</name>
    <name evidence="14" type="ORF">ACFSF0_11800</name>
</gene>
<sequence>MPESLSLEHRLRAAWQRRGPLACVLWPLSLLYGAVATWQRRRGLARAERLPVPVVVVGNVVAGGAGKTPTTLAVVRHLQARGWRPGIVSRGYGRTRFDPAAPDAPVPVTPQSDPFAVGDEALLLRQRAGVPVFVARQRADAGRALLAAHPDCDILVCDDGLQHWALAHDVAICVFDARGVGNGWRLPAGPLREAWPRPVDLVLRTEPGPDLPLPPGAEAFSAARRLADHAVRADGSTVALADLRGAAKTRVAVAGIARPEAFFDMLRAAGLTLHETIALPDHYDFSSWPRKSGAGETVICTEKDAVKLWHHAPHALAVPLQLEVPTAFFDALDRRLAARGYHPRTPAAP</sequence>
<dbReference type="Proteomes" id="UP001597304">
    <property type="component" value="Unassembled WGS sequence"/>
</dbReference>
<evidence type="ECO:0000256" key="7">
    <source>
        <dbReference type="ARBA" id="ARBA00022679"/>
    </source>
</evidence>
<organism evidence="14 15">
    <name type="scientific">Ottowia flava</name>
    <dbReference type="NCBI Taxonomy" id="2675430"/>
    <lineage>
        <taxon>Bacteria</taxon>
        <taxon>Pseudomonadati</taxon>
        <taxon>Pseudomonadota</taxon>
        <taxon>Betaproteobacteria</taxon>
        <taxon>Burkholderiales</taxon>
        <taxon>Comamonadaceae</taxon>
        <taxon>Ottowia</taxon>
    </lineage>
</organism>
<dbReference type="PANTHER" id="PTHR42724:SF1">
    <property type="entry name" value="TETRAACYLDISACCHARIDE 4'-KINASE, MITOCHONDRIAL-RELATED"/>
    <property type="match status" value="1"/>
</dbReference>
<evidence type="ECO:0000256" key="4">
    <source>
        <dbReference type="ARBA" id="ARBA00016436"/>
    </source>
</evidence>
<keyword evidence="5 13" id="KW-0444">Lipid biosynthesis</keyword>
<evidence type="ECO:0000256" key="11">
    <source>
        <dbReference type="ARBA" id="ARBA00023098"/>
    </source>
</evidence>
<evidence type="ECO:0000256" key="5">
    <source>
        <dbReference type="ARBA" id="ARBA00022516"/>
    </source>
</evidence>
<keyword evidence="10 13" id="KW-0067">ATP-binding</keyword>
<evidence type="ECO:0000256" key="1">
    <source>
        <dbReference type="ARBA" id="ARBA00002274"/>
    </source>
</evidence>
<dbReference type="SUPFAM" id="SSF52540">
    <property type="entry name" value="P-loop containing nucleoside triphosphate hydrolases"/>
    <property type="match status" value="1"/>
</dbReference>
<keyword evidence="11 13" id="KW-0443">Lipid metabolism</keyword>
<accession>A0ABW4KYA6</accession>
<dbReference type="GO" id="GO:0009029">
    <property type="term" value="F:lipid-A 4'-kinase activity"/>
    <property type="evidence" value="ECO:0007669"/>
    <property type="project" value="UniProtKB-EC"/>
</dbReference>
<evidence type="ECO:0000313" key="14">
    <source>
        <dbReference type="EMBL" id="MFD1711298.1"/>
    </source>
</evidence>
<dbReference type="NCBIfam" id="TIGR00682">
    <property type="entry name" value="lpxK"/>
    <property type="match status" value="1"/>
</dbReference>
<dbReference type="PANTHER" id="PTHR42724">
    <property type="entry name" value="TETRAACYLDISACCHARIDE 4'-KINASE"/>
    <property type="match status" value="1"/>
</dbReference>
<dbReference type="Pfam" id="PF02606">
    <property type="entry name" value="LpxK"/>
    <property type="match status" value="1"/>
</dbReference>
<keyword evidence="9 13" id="KW-0418">Kinase</keyword>
<evidence type="ECO:0000256" key="8">
    <source>
        <dbReference type="ARBA" id="ARBA00022741"/>
    </source>
</evidence>
<protein>
    <recommendedName>
        <fullName evidence="4 13">Tetraacyldisaccharide 4'-kinase</fullName>
        <ecNumber evidence="3 13">2.7.1.130</ecNumber>
    </recommendedName>
    <alternativeName>
        <fullName evidence="12 13">Lipid A 4'-kinase</fullName>
    </alternativeName>
</protein>
<comment type="pathway">
    <text evidence="2 13">Glycolipid biosynthesis; lipid IV(A) biosynthesis; lipid IV(A) from (3R)-3-hydroxytetradecanoyl-[acyl-carrier-protein] and UDP-N-acetyl-alpha-D-glucosamine: step 6/6.</text>
</comment>
<dbReference type="InterPro" id="IPR003758">
    <property type="entry name" value="LpxK"/>
</dbReference>
<reference evidence="15" key="1">
    <citation type="journal article" date="2019" name="Int. J. Syst. Evol. Microbiol.">
        <title>The Global Catalogue of Microorganisms (GCM) 10K type strain sequencing project: providing services to taxonomists for standard genome sequencing and annotation.</title>
        <authorList>
            <consortium name="The Broad Institute Genomics Platform"/>
            <consortium name="The Broad Institute Genome Sequencing Center for Infectious Disease"/>
            <person name="Wu L."/>
            <person name="Ma J."/>
        </authorList>
    </citation>
    <scope>NUCLEOTIDE SEQUENCE [LARGE SCALE GENOMIC DNA]</scope>
    <source>
        <strain evidence="15">LMG 29247</strain>
    </source>
</reference>
<evidence type="ECO:0000256" key="13">
    <source>
        <dbReference type="HAMAP-Rule" id="MF_00409"/>
    </source>
</evidence>
<dbReference type="RefSeq" id="WP_147913902.1">
    <property type="nucleotide sequence ID" value="NZ_JBHUEJ010000024.1"/>
</dbReference>
<dbReference type="EMBL" id="JBHUEJ010000024">
    <property type="protein sequence ID" value="MFD1711298.1"/>
    <property type="molecule type" value="Genomic_DNA"/>
</dbReference>
<keyword evidence="8 13" id="KW-0547">Nucleotide-binding</keyword>
<keyword evidence="15" id="KW-1185">Reference proteome</keyword>